<evidence type="ECO:0000313" key="1">
    <source>
        <dbReference type="EMBL" id="MDI3402528.1"/>
    </source>
</evidence>
<reference evidence="1 2" key="1">
    <citation type="submission" date="2023-05" db="EMBL/GenBank/DDBJ databases">
        <title>Draft genome sequence of Streptomyces sp. B-S-A6 isolated from a cave soil in Thailand.</title>
        <authorList>
            <person name="Chamroensaksri N."/>
            <person name="Muangham S."/>
        </authorList>
    </citation>
    <scope>NUCLEOTIDE SEQUENCE [LARGE SCALE GENOMIC DNA]</scope>
    <source>
        <strain evidence="1 2">B-S-A6</strain>
    </source>
</reference>
<dbReference type="EMBL" id="JASCIQ010000001">
    <property type="protein sequence ID" value="MDI3402528.1"/>
    <property type="molecule type" value="Genomic_DNA"/>
</dbReference>
<dbReference type="Proteomes" id="UP001223978">
    <property type="component" value="Unassembled WGS sequence"/>
</dbReference>
<name>A0ABT6S349_9ACTN</name>
<evidence type="ECO:0000313" key="2">
    <source>
        <dbReference type="Proteomes" id="UP001223978"/>
    </source>
</evidence>
<keyword evidence="2" id="KW-1185">Reference proteome</keyword>
<comment type="caution">
    <text evidence="1">The sequence shown here is derived from an EMBL/GenBank/DDBJ whole genome shotgun (WGS) entry which is preliminary data.</text>
</comment>
<protein>
    <submittedName>
        <fullName evidence="1">Uncharacterized protein</fullName>
    </submittedName>
</protein>
<accession>A0ABT6S349</accession>
<dbReference type="RefSeq" id="WP_282540471.1">
    <property type="nucleotide sequence ID" value="NZ_JASCIQ010000001.1"/>
</dbReference>
<gene>
    <name evidence="1" type="ORF">QIS96_01570</name>
</gene>
<sequence>MRAMGAEEAAYVRRVKEALEPGYIGEENAAGVQRALPDVSERIVGLLAAAAEAEEWFEFTRLANLGRWVAPAGPLADQLIPVLELRPWGANKEDLAEILGEIESVAAVPTLIRVFEEELVDDAPAYWLCKTCVDALGTVHFVYGAEGDGGASGFLREVATGDYPDQLRWEAAVELQIEDELGFDEDEMTA</sequence>
<proteinExistence type="predicted"/>
<organism evidence="1 2">
    <name type="scientific">Streptomyces cavernicola</name>
    <dbReference type="NCBI Taxonomy" id="3043613"/>
    <lineage>
        <taxon>Bacteria</taxon>
        <taxon>Bacillati</taxon>
        <taxon>Actinomycetota</taxon>
        <taxon>Actinomycetes</taxon>
        <taxon>Kitasatosporales</taxon>
        <taxon>Streptomycetaceae</taxon>
        <taxon>Streptomyces</taxon>
    </lineage>
</organism>